<evidence type="ECO:0000313" key="2">
    <source>
        <dbReference type="Proteomes" id="UP000076871"/>
    </source>
</evidence>
<reference evidence="1 2" key="1">
    <citation type="journal article" date="2016" name="Mol. Biol. Evol.">
        <title>Comparative Genomics of Early-Diverging Mushroom-Forming Fungi Provides Insights into the Origins of Lignocellulose Decay Capabilities.</title>
        <authorList>
            <person name="Nagy L.G."/>
            <person name="Riley R."/>
            <person name="Tritt A."/>
            <person name="Adam C."/>
            <person name="Daum C."/>
            <person name="Floudas D."/>
            <person name="Sun H."/>
            <person name="Yadav J.S."/>
            <person name="Pangilinan J."/>
            <person name="Larsson K.H."/>
            <person name="Matsuura K."/>
            <person name="Barry K."/>
            <person name="Labutti K."/>
            <person name="Kuo R."/>
            <person name="Ohm R.A."/>
            <person name="Bhattacharya S.S."/>
            <person name="Shirouzu T."/>
            <person name="Yoshinaga Y."/>
            <person name="Martin F.M."/>
            <person name="Grigoriev I.V."/>
            <person name="Hibbett D.S."/>
        </authorList>
    </citation>
    <scope>NUCLEOTIDE SEQUENCE [LARGE SCALE GENOMIC DNA]</scope>
    <source>
        <strain evidence="1 2">93-53</strain>
    </source>
</reference>
<organism evidence="1 2">
    <name type="scientific">Laetiporus sulphureus 93-53</name>
    <dbReference type="NCBI Taxonomy" id="1314785"/>
    <lineage>
        <taxon>Eukaryota</taxon>
        <taxon>Fungi</taxon>
        <taxon>Dikarya</taxon>
        <taxon>Basidiomycota</taxon>
        <taxon>Agaricomycotina</taxon>
        <taxon>Agaricomycetes</taxon>
        <taxon>Polyporales</taxon>
        <taxon>Laetiporus</taxon>
    </lineage>
</organism>
<dbReference type="RefSeq" id="XP_040764160.1">
    <property type="nucleotide sequence ID" value="XM_040901455.1"/>
</dbReference>
<accession>A0A165E810</accession>
<gene>
    <name evidence="1" type="ORF">LAESUDRAFT_176830</name>
</gene>
<dbReference type="AlphaFoldDB" id="A0A165E810"/>
<dbReference type="Proteomes" id="UP000076871">
    <property type="component" value="Unassembled WGS sequence"/>
</dbReference>
<dbReference type="GeneID" id="63818487"/>
<keyword evidence="2" id="KW-1185">Reference proteome</keyword>
<name>A0A165E810_9APHY</name>
<dbReference type="EMBL" id="KV427624">
    <property type="protein sequence ID" value="KZT06420.1"/>
    <property type="molecule type" value="Genomic_DNA"/>
</dbReference>
<evidence type="ECO:0000313" key="1">
    <source>
        <dbReference type="EMBL" id="KZT06420.1"/>
    </source>
</evidence>
<proteinExistence type="predicted"/>
<protein>
    <submittedName>
        <fullName evidence="1">Uncharacterized protein</fullName>
    </submittedName>
</protein>
<dbReference type="InParanoid" id="A0A165E810"/>
<sequence length="150" mass="16800">MYRRPRRRSPICTYKGGFLRMLARGLDNDATSLAARTSRCTMFNYVATDSHYVQDCLTIPSAARFGKAPVENMGCGRRCYVLWMPTCDRGPGRGYLSGTLGTSELGFKTEWIFVPKQSLDIHDRCAREWSHVGSQLASCVLCTFILVGCL</sequence>